<dbReference type="AlphaFoldDB" id="A0A426Y1D3"/>
<evidence type="ECO:0000313" key="3">
    <source>
        <dbReference type="Proteomes" id="UP000287651"/>
    </source>
</evidence>
<sequence>MDGADRAGERCNGSRPTRSRAEDVCVPVGKSEATSPTPERTTKEALPMSNRSPGIASSRQPVVGRRKPNEERTGLAFRFVRKQQIPRSDRLVNRKLDRPVRFSSTSCWPGSCFWRVILSTTCIYKI</sequence>
<organism evidence="2 3">
    <name type="scientific">Ensete ventricosum</name>
    <name type="common">Abyssinian banana</name>
    <name type="synonym">Musa ensete</name>
    <dbReference type="NCBI Taxonomy" id="4639"/>
    <lineage>
        <taxon>Eukaryota</taxon>
        <taxon>Viridiplantae</taxon>
        <taxon>Streptophyta</taxon>
        <taxon>Embryophyta</taxon>
        <taxon>Tracheophyta</taxon>
        <taxon>Spermatophyta</taxon>
        <taxon>Magnoliopsida</taxon>
        <taxon>Liliopsida</taxon>
        <taxon>Zingiberales</taxon>
        <taxon>Musaceae</taxon>
        <taxon>Ensete</taxon>
    </lineage>
</organism>
<comment type="caution">
    <text evidence="2">The sequence shown here is derived from an EMBL/GenBank/DDBJ whole genome shotgun (WGS) entry which is preliminary data.</text>
</comment>
<name>A0A426Y1D3_ENSVE</name>
<dbReference type="Proteomes" id="UP000287651">
    <property type="component" value="Unassembled WGS sequence"/>
</dbReference>
<protein>
    <submittedName>
        <fullName evidence="2">Uncharacterized protein</fullName>
    </submittedName>
</protein>
<accession>A0A426Y1D3</accession>
<reference evidence="2 3" key="1">
    <citation type="journal article" date="2014" name="Agronomy (Basel)">
        <title>A Draft Genome Sequence for Ensete ventricosum, the Drought-Tolerant Tree Against Hunger.</title>
        <authorList>
            <person name="Harrison J."/>
            <person name="Moore K.A."/>
            <person name="Paszkiewicz K."/>
            <person name="Jones T."/>
            <person name="Grant M."/>
            <person name="Ambacheew D."/>
            <person name="Muzemil S."/>
            <person name="Studholme D.J."/>
        </authorList>
    </citation>
    <scope>NUCLEOTIDE SEQUENCE [LARGE SCALE GENOMIC DNA]</scope>
</reference>
<evidence type="ECO:0000256" key="1">
    <source>
        <dbReference type="SAM" id="MobiDB-lite"/>
    </source>
</evidence>
<gene>
    <name evidence="2" type="ORF">B296_00034621</name>
</gene>
<evidence type="ECO:0000313" key="2">
    <source>
        <dbReference type="EMBL" id="RRT45440.1"/>
    </source>
</evidence>
<dbReference type="EMBL" id="AMZH03015831">
    <property type="protein sequence ID" value="RRT45440.1"/>
    <property type="molecule type" value="Genomic_DNA"/>
</dbReference>
<proteinExistence type="predicted"/>
<feature type="compositionally biased region" description="Polar residues" evidence="1">
    <location>
        <begin position="49"/>
        <end position="60"/>
    </location>
</feature>
<feature type="region of interest" description="Disordered" evidence="1">
    <location>
        <begin position="1"/>
        <end position="70"/>
    </location>
</feature>